<accession>A0A9N9D779</accession>
<dbReference type="AlphaFoldDB" id="A0A9N9D779"/>
<gene>
    <name evidence="1" type="ORF">POCULU_LOCUS8622</name>
</gene>
<evidence type="ECO:0000313" key="2">
    <source>
        <dbReference type="Proteomes" id="UP000789572"/>
    </source>
</evidence>
<dbReference type="EMBL" id="CAJVPJ010002602">
    <property type="protein sequence ID" value="CAG8625362.1"/>
    <property type="molecule type" value="Genomic_DNA"/>
</dbReference>
<protein>
    <submittedName>
        <fullName evidence="1">1422_t:CDS:1</fullName>
    </submittedName>
</protein>
<reference evidence="1" key="1">
    <citation type="submission" date="2021-06" db="EMBL/GenBank/DDBJ databases">
        <authorList>
            <person name="Kallberg Y."/>
            <person name="Tangrot J."/>
            <person name="Rosling A."/>
        </authorList>
    </citation>
    <scope>NUCLEOTIDE SEQUENCE</scope>
    <source>
        <strain evidence="1">IA702</strain>
    </source>
</reference>
<comment type="caution">
    <text evidence="1">The sequence shown here is derived from an EMBL/GenBank/DDBJ whole genome shotgun (WGS) entry which is preliminary data.</text>
</comment>
<proteinExistence type="predicted"/>
<keyword evidence="2" id="KW-1185">Reference proteome</keyword>
<name>A0A9N9D779_9GLOM</name>
<evidence type="ECO:0000313" key="1">
    <source>
        <dbReference type="EMBL" id="CAG8625362.1"/>
    </source>
</evidence>
<organism evidence="1 2">
    <name type="scientific">Paraglomus occultum</name>
    <dbReference type="NCBI Taxonomy" id="144539"/>
    <lineage>
        <taxon>Eukaryota</taxon>
        <taxon>Fungi</taxon>
        <taxon>Fungi incertae sedis</taxon>
        <taxon>Mucoromycota</taxon>
        <taxon>Glomeromycotina</taxon>
        <taxon>Glomeromycetes</taxon>
        <taxon>Paraglomerales</taxon>
        <taxon>Paraglomeraceae</taxon>
        <taxon>Paraglomus</taxon>
    </lineage>
</organism>
<sequence length="89" mass="10194">RGRKPSSSKGLRELIVVHRIEMAAGRSLPQEKMLSNECVKCIVQRNARVDDLNMLDMNKSMTLYQCDIDVHHPHLFFCDVPFPFEGVPP</sequence>
<dbReference type="Proteomes" id="UP000789572">
    <property type="component" value="Unassembled WGS sequence"/>
</dbReference>
<feature type="non-terminal residue" evidence="1">
    <location>
        <position position="1"/>
    </location>
</feature>